<gene>
    <name evidence="5" type="ORF">GCM10008964_26310</name>
</gene>
<dbReference type="RefSeq" id="WP_286303481.1">
    <property type="nucleotide sequence ID" value="NZ_AP027741.1"/>
</dbReference>
<dbReference type="Gene3D" id="1.20.120.50">
    <property type="entry name" value="Hemerythrin-like"/>
    <property type="match status" value="1"/>
</dbReference>
<dbReference type="PANTHER" id="PTHR37164:SF1">
    <property type="entry name" value="BACTERIOHEMERYTHRIN"/>
    <property type="match status" value="1"/>
</dbReference>
<evidence type="ECO:0000313" key="6">
    <source>
        <dbReference type="Proteomes" id="UP001501476"/>
    </source>
</evidence>
<dbReference type="InterPro" id="IPR035938">
    <property type="entry name" value="Hemerythrin-like_sf"/>
</dbReference>
<organism evidence="5 6">
    <name type="scientific">Methylophaga marina</name>
    <dbReference type="NCBI Taxonomy" id="45495"/>
    <lineage>
        <taxon>Bacteria</taxon>
        <taxon>Pseudomonadati</taxon>
        <taxon>Pseudomonadota</taxon>
        <taxon>Gammaproteobacteria</taxon>
        <taxon>Thiotrichales</taxon>
        <taxon>Piscirickettsiaceae</taxon>
        <taxon>Methylophaga</taxon>
    </lineage>
</organism>
<dbReference type="EMBL" id="BAAADG010000018">
    <property type="protein sequence ID" value="GAA0233747.1"/>
    <property type="molecule type" value="Genomic_DNA"/>
</dbReference>
<evidence type="ECO:0000256" key="1">
    <source>
        <dbReference type="ARBA" id="ARBA00010587"/>
    </source>
</evidence>
<accession>A0ABN0TZI4</accession>
<dbReference type="InterPro" id="IPR050669">
    <property type="entry name" value="Hemerythrin"/>
</dbReference>
<proteinExistence type="inferred from homology"/>
<dbReference type="PANTHER" id="PTHR37164">
    <property type="entry name" value="BACTERIOHEMERYTHRIN"/>
    <property type="match status" value="1"/>
</dbReference>
<keyword evidence="3" id="KW-0408">Iron</keyword>
<dbReference type="Pfam" id="PF01814">
    <property type="entry name" value="Hemerythrin"/>
    <property type="match status" value="1"/>
</dbReference>
<dbReference type="SUPFAM" id="SSF47188">
    <property type="entry name" value="Hemerythrin-like"/>
    <property type="match status" value="1"/>
</dbReference>
<name>A0ABN0TZI4_9GAMM</name>
<protein>
    <recommendedName>
        <fullName evidence="4">Hemerythrin-like domain-containing protein</fullName>
    </recommendedName>
</protein>
<evidence type="ECO:0000313" key="5">
    <source>
        <dbReference type="EMBL" id="GAA0233747.1"/>
    </source>
</evidence>
<sequence>MNRPLLLVWQDEFSQQVPIIDEQHRAILATINSLHYFLQQGLEFESLLPTVKLLISYILFHYKTEEGILNSTEYPELKNYQQAMDNLITEFKVECHHAKQQKQPEQVLIFLKNWWKNHLEEHKTITPYLHDWSGEYCRVDKQEEREK</sequence>
<evidence type="ECO:0000259" key="4">
    <source>
        <dbReference type="Pfam" id="PF01814"/>
    </source>
</evidence>
<keyword evidence="2" id="KW-0479">Metal-binding</keyword>
<dbReference type="CDD" id="cd12107">
    <property type="entry name" value="Hemerythrin"/>
    <property type="match status" value="1"/>
</dbReference>
<keyword evidence="6" id="KW-1185">Reference proteome</keyword>
<feature type="domain" description="Hemerythrin-like" evidence="4">
    <location>
        <begin position="18"/>
        <end position="121"/>
    </location>
</feature>
<comment type="caution">
    <text evidence="5">The sequence shown here is derived from an EMBL/GenBank/DDBJ whole genome shotgun (WGS) entry which is preliminary data.</text>
</comment>
<comment type="similarity">
    <text evidence="1">Belongs to the hemerythrin family.</text>
</comment>
<reference evidence="5 6" key="1">
    <citation type="journal article" date="2019" name="Int. J. Syst. Evol. Microbiol.">
        <title>The Global Catalogue of Microorganisms (GCM) 10K type strain sequencing project: providing services to taxonomists for standard genome sequencing and annotation.</title>
        <authorList>
            <consortium name="The Broad Institute Genomics Platform"/>
            <consortium name="The Broad Institute Genome Sequencing Center for Infectious Disease"/>
            <person name="Wu L."/>
            <person name="Ma J."/>
        </authorList>
    </citation>
    <scope>NUCLEOTIDE SEQUENCE [LARGE SCALE GENOMIC DNA]</scope>
    <source>
        <strain evidence="5 6">JCM 6886</strain>
    </source>
</reference>
<dbReference type="NCBIfam" id="TIGR02481">
    <property type="entry name" value="hemeryth_dom"/>
    <property type="match status" value="1"/>
</dbReference>
<dbReference type="InterPro" id="IPR012827">
    <property type="entry name" value="Hemerythrin_metal-bd"/>
</dbReference>
<evidence type="ECO:0000256" key="3">
    <source>
        <dbReference type="ARBA" id="ARBA00023004"/>
    </source>
</evidence>
<evidence type="ECO:0000256" key="2">
    <source>
        <dbReference type="ARBA" id="ARBA00022723"/>
    </source>
</evidence>
<dbReference type="InterPro" id="IPR012312">
    <property type="entry name" value="Hemerythrin-like"/>
</dbReference>
<dbReference type="Proteomes" id="UP001501476">
    <property type="component" value="Unassembled WGS sequence"/>
</dbReference>